<feature type="region of interest" description="Disordered" evidence="1">
    <location>
        <begin position="63"/>
        <end position="120"/>
    </location>
</feature>
<keyword evidence="3" id="KW-1185">Reference proteome</keyword>
<evidence type="ECO:0000313" key="3">
    <source>
        <dbReference type="Proteomes" id="UP000789901"/>
    </source>
</evidence>
<feature type="compositionally biased region" description="Basic residues" evidence="1">
    <location>
        <begin position="12"/>
        <end position="34"/>
    </location>
</feature>
<reference evidence="2 3" key="1">
    <citation type="submission" date="2021-06" db="EMBL/GenBank/DDBJ databases">
        <authorList>
            <person name="Kallberg Y."/>
            <person name="Tangrot J."/>
            <person name="Rosling A."/>
        </authorList>
    </citation>
    <scope>NUCLEOTIDE SEQUENCE [LARGE SCALE GENOMIC DNA]</scope>
    <source>
        <strain evidence="2 3">120-4 pot B 10/14</strain>
    </source>
</reference>
<organism evidence="2 3">
    <name type="scientific">Gigaspora margarita</name>
    <dbReference type="NCBI Taxonomy" id="4874"/>
    <lineage>
        <taxon>Eukaryota</taxon>
        <taxon>Fungi</taxon>
        <taxon>Fungi incertae sedis</taxon>
        <taxon>Mucoromycota</taxon>
        <taxon>Glomeromycotina</taxon>
        <taxon>Glomeromycetes</taxon>
        <taxon>Diversisporales</taxon>
        <taxon>Gigasporaceae</taxon>
        <taxon>Gigaspora</taxon>
    </lineage>
</organism>
<evidence type="ECO:0000313" key="2">
    <source>
        <dbReference type="EMBL" id="CAG8749525.1"/>
    </source>
</evidence>
<protein>
    <submittedName>
        <fullName evidence="2">39443_t:CDS:1</fullName>
    </submittedName>
</protein>
<name>A0ABN7VA29_GIGMA</name>
<evidence type="ECO:0000256" key="1">
    <source>
        <dbReference type="SAM" id="MobiDB-lite"/>
    </source>
</evidence>
<proteinExistence type="predicted"/>
<feature type="compositionally biased region" description="Basic and acidic residues" evidence="1">
    <location>
        <begin position="63"/>
        <end position="86"/>
    </location>
</feature>
<feature type="region of interest" description="Disordered" evidence="1">
    <location>
        <begin position="1"/>
        <end position="46"/>
    </location>
</feature>
<dbReference type="EMBL" id="CAJVQB010011664">
    <property type="protein sequence ID" value="CAG8749525.1"/>
    <property type="molecule type" value="Genomic_DNA"/>
</dbReference>
<feature type="compositionally biased region" description="Polar residues" evidence="1">
    <location>
        <begin position="111"/>
        <end position="120"/>
    </location>
</feature>
<sequence>MQTQNKRLAKENHKKKWNNTFNRKRRSNGHRNVRKGGNDPFMANNTNKVKQLQDKLQDLVIQEENKKSHSTKIDGSAHDKGRKNIYESRWTSHNRTKVTTTTQTKTLQRTNSMTNQSHSRQKPITTITIWYLPEDAQAQKI</sequence>
<comment type="caution">
    <text evidence="2">The sequence shown here is derived from an EMBL/GenBank/DDBJ whole genome shotgun (WGS) entry which is preliminary data.</text>
</comment>
<gene>
    <name evidence="2" type="ORF">GMARGA_LOCUS16224</name>
</gene>
<feature type="compositionally biased region" description="Low complexity" evidence="1">
    <location>
        <begin position="97"/>
        <end position="110"/>
    </location>
</feature>
<accession>A0ABN7VA29</accession>
<dbReference type="Proteomes" id="UP000789901">
    <property type="component" value="Unassembled WGS sequence"/>
</dbReference>